<dbReference type="CDD" id="cd01991">
    <property type="entry name" value="Asn_synthase_B_C"/>
    <property type="match status" value="1"/>
</dbReference>
<dbReference type="Gene3D" id="3.40.50.620">
    <property type="entry name" value="HUPs"/>
    <property type="match status" value="2"/>
</dbReference>
<evidence type="ECO:0000256" key="10">
    <source>
        <dbReference type="PIRSR" id="PIRSR001589-3"/>
    </source>
</evidence>
<feature type="binding site" evidence="9">
    <location>
        <position position="101"/>
    </location>
    <ligand>
        <name>L-glutamine</name>
        <dbReference type="ChEBI" id="CHEBI:58359"/>
    </ligand>
</feature>
<dbReference type="HOGENOM" id="CLU_014658_3_1_10"/>
<evidence type="ECO:0000313" key="12">
    <source>
        <dbReference type="EMBL" id="AFC25028.1"/>
    </source>
</evidence>
<evidence type="ECO:0000256" key="1">
    <source>
        <dbReference type="ARBA" id="ARBA00005187"/>
    </source>
</evidence>
<dbReference type="GO" id="GO:0005829">
    <property type="term" value="C:cytosol"/>
    <property type="evidence" value="ECO:0007669"/>
    <property type="project" value="TreeGrafter"/>
</dbReference>
<comment type="catalytic activity">
    <reaction evidence="7">
        <text>L-aspartate + L-glutamine + ATP + H2O = L-asparagine + L-glutamate + AMP + diphosphate + H(+)</text>
        <dbReference type="Rhea" id="RHEA:12228"/>
        <dbReference type="ChEBI" id="CHEBI:15377"/>
        <dbReference type="ChEBI" id="CHEBI:15378"/>
        <dbReference type="ChEBI" id="CHEBI:29985"/>
        <dbReference type="ChEBI" id="CHEBI:29991"/>
        <dbReference type="ChEBI" id="CHEBI:30616"/>
        <dbReference type="ChEBI" id="CHEBI:33019"/>
        <dbReference type="ChEBI" id="CHEBI:58048"/>
        <dbReference type="ChEBI" id="CHEBI:58359"/>
        <dbReference type="ChEBI" id="CHEBI:456215"/>
        <dbReference type="EC" id="6.3.5.4"/>
    </reaction>
</comment>
<dbReference type="Pfam" id="PF13537">
    <property type="entry name" value="GATase_7"/>
    <property type="match status" value="1"/>
</dbReference>
<dbReference type="EC" id="6.3.5.4" evidence="3"/>
<dbReference type="NCBIfam" id="TIGR01536">
    <property type="entry name" value="asn_synth_AEB"/>
    <property type="match status" value="1"/>
</dbReference>
<evidence type="ECO:0000256" key="4">
    <source>
        <dbReference type="ARBA" id="ARBA00022741"/>
    </source>
</evidence>
<evidence type="ECO:0000256" key="8">
    <source>
        <dbReference type="PIRSR" id="PIRSR001589-1"/>
    </source>
</evidence>
<protein>
    <recommendedName>
        <fullName evidence="3">asparagine synthase (glutamine-hydrolyzing)</fullName>
        <ecNumber evidence="3">6.3.5.4</ecNumber>
    </recommendedName>
</protein>
<accession>H6L444</accession>
<dbReference type="KEGG" id="sgn:SGRA_2299"/>
<evidence type="ECO:0000313" key="13">
    <source>
        <dbReference type="Proteomes" id="UP000007519"/>
    </source>
</evidence>
<keyword evidence="13" id="KW-1185">Reference proteome</keyword>
<dbReference type="EMBL" id="CP002831">
    <property type="protein sequence ID" value="AFC25028.1"/>
    <property type="molecule type" value="Genomic_DNA"/>
</dbReference>
<evidence type="ECO:0000259" key="11">
    <source>
        <dbReference type="PROSITE" id="PS51278"/>
    </source>
</evidence>
<keyword evidence="8" id="KW-0061">Asparagine biosynthesis</keyword>
<dbReference type="STRING" id="984262.SGRA_2299"/>
<dbReference type="SUPFAM" id="SSF52402">
    <property type="entry name" value="Adenine nucleotide alpha hydrolases-like"/>
    <property type="match status" value="1"/>
</dbReference>
<dbReference type="PROSITE" id="PS51278">
    <property type="entry name" value="GATASE_TYPE_2"/>
    <property type="match status" value="1"/>
</dbReference>
<evidence type="ECO:0000256" key="6">
    <source>
        <dbReference type="ARBA" id="ARBA00022962"/>
    </source>
</evidence>
<dbReference type="AlphaFoldDB" id="H6L444"/>
<dbReference type="InterPro" id="IPR033738">
    <property type="entry name" value="AsnB_N"/>
</dbReference>
<dbReference type="Pfam" id="PF00733">
    <property type="entry name" value="Asn_synthase"/>
    <property type="match status" value="1"/>
</dbReference>
<feature type="site" description="Important for beta-aspartyl-AMP intermediate formation" evidence="10">
    <location>
        <position position="369"/>
    </location>
</feature>
<dbReference type="eggNOG" id="COG0367">
    <property type="taxonomic scope" value="Bacteria"/>
</dbReference>
<evidence type="ECO:0000256" key="9">
    <source>
        <dbReference type="PIRSR" id="PIRSR001589-2"/>
    </source>
</evidence>
<name>H6L444_SAPGL</name>
<evidence type="ECO:0000256" key="3">
    <source>
        <dbReference type="ARBA" id="ARBA00012737"/>
    </source>
</evidence>
<organism evidence="12 13">
    <name type="scientific">Saprospira grandis (strain Lewin)</name>
    <dbReference type="NCBI Taxonomy" id="984262"/>
    <lineage>
        <taxon>Bacteria</taxon>
        <taxon>Pseudomonadati</taxon>
        <taxon>Bacteroidota</taxon>
        <taxon>Saprospiria</taxon>
        <taxon>Saprospirales</taxon>
        <taxon>Saprospiraceae</taxon>
        <taxon>Saprospira</taxon>
    </lineage>
</organism>
<dbReference type="PIRSF" id="PIRSF001589">
    <property type="entry name" value="Asn_synthetase_glu-h"/>
    <property type="match status" value="1"/>
</dbReference>
<comment type="pathway">
    <text evidence="1">Amino-acid biosynthesis; L-asparagine biosynthesis; L-asparagine from L-aspartate (L-Gln route): step 1/1.</text>
</comment>
<keyword evidence="8" id="KW-0028">Amino-acid biosynthesis</keyword>
<dbReference type="InterPro" id="IPR017932">
    <property type="entry name" value="GATase_2_dom"/>
</dbReference>
<sequence>MCRLSGFWDFSSPTYDPQAVLQKMRDSLQHGGPDYGGAFLDAETGLALGHRRLSIIDLSPAGNQPLYYKEKALIFNGEIYNYQEIRKELELLGRAFQTESDTEVLFQALEEWGEAAVNRFHGMFAFALWDKANKELLICRDRLGVKPLYYYYQDGLFLFASELKAFHQHPRFRKEISPQAVSLYLQQGYIPAPYCIFKGCQKLKGGHFLKLNQKGELKTYPYWSLAERYAAAEIPDASEAELKSALEKELRKSFALRMVADVPVGVFLSGGVDSSIVAALLQDQSAQQLRTFTIGFKDKEYNEANQAKAVAEHIGSQHEELYCGPEDFEQLIPNWAELYDEPFGDSSGIPTYLVAQMAKQSVKVSLSADGGDELFGGYTKYEVCQRFYPKIKKLGPLRPLAAALMGQINPFWLERNASKLPILKGYKNISNKWPKLVAALGAKDQEAFFHQSSSYISPQKHQALFGSPTPRYQGELKPKAGRYIGYLGSLDLLTYLEGDIMVKVDRATMAVALEGREPLLDHQLLDFALSLPDELKIRSGQGKYLLRQLLYDYVPKDLIERPKQGFSIPIEQWLRGLLRPDLEALAQDKAFADCFGLQQTVLEDMLRQFLDRKAYINPHFIWFLYVLRQWYKRWF</sequence>
<reference evidence="12 13" key="1">
    <citation type="journal article" date="2012" name="Stand. Genomic Sci.">
        <title>Complete genome sequencing and analysis of Saprospira grandis str. Lewin, a predatory marine bacterium.</title>
        <authorList>
            <person name="Saw J.H."/>
            <person name="Yuryev A."/>
            <person name="Kanbe M."/>
            <person name="Hou S."/>
            <person name="Young A.G."/>
            <person name="Aizawa S."/>
            <person name="Alam M."/>
        </authorList>
    </citation>
    <scope>NUCLEOTIDE SEQUENCE [LARGE SCALE GENOMIC DNA]</scope>
    <source>
        <strain evidence="12 13">Lewin</strain>
    </source>
</reference>
<dbReference type="GO" id="GO:0005524">
    <property type="term" value="F:ATP binding"/>
    <property type="evidence" value="ECO:0007669"/>
    <property type="project" value="UniProtKB-KW"/>
</dbReference>
<dbReference type="PANTHER" id="PTHR43284">
    <property type="entry name" value="ASPARAGINE SYNTHETASE (GLUTAMINE-HYDROLYZING)"/>
    <property type="match status" value="1"/>
</dbReference>
<feature type="binding site" evidence="9">
    <location>
        <position position="294"/>
    </location>
    <ligand>
        <name>ATP</name>
        <dbReference type="ChEBI" id="CHEBI:30616"/>
    </ligand>
</feature>
<dbReference type="InterPro" id="IPR006426">
    <property type="entry name" value="Asn_synth_AEB"/>
</dbReference>
<dbReference type="RefSeq" id="WP_015692643.1">
    <property type="nucleotide sequence ID" value="NC_016940.1"/>
</dbReference>
<dbReference type="GO" id="GO:0004066">
    <property type="term" value="F:asparagine synthase (glutamine-hydrolyzing) activity"/>
    <property type="evidence" value="ECO:0007669"/>
    <property type="project" value="UniProtKB-EC"/>
</dbReference>
<feature type="domain" description="Glutamine amidotransferase type-2" evidence="11">
    <location>
        <begin position="2"/>
        <end position="187"/>
    </location>
</feature>
<dbReference type="InterPro" id="IPR014729">
    <property type="entry name" value="Rossmann-like_a/b/a_fold"/>
</dbReference>
<keyword evidence="5 9" id="KW-0067">ATP-binding</keyword>
<dbReference type="InterPro" id="IPR001962">
    <property type="entry name" value="Asn_synthase"/>
</dbReference>
<dbReference type="InterPro" id="IPR051786">
    <property type="entry name" value="ASN_synthetase/amidase"/>
</dbReference>
<gene>
    <name evidence="12" type="primary">asnB</name>
    <name evidence="12" type="ordered locus">SGRA_2299</name>
</gene>
<feature type="active site" description="For GATase activity" evidence="8">
    <location>
        <position position="2"/>
    </location>
</feature>
<dbReference type="GO" id="GO:0006529">
    <property type="term" value="P:asparagine biosynthetic process"/>
    <property type="evidence" value="ECO:0007669"/>
    <property type="project" value="UniProtKB-KW"/>
</dbReference>
<dbReference type="InterPro" id="IPR029055">
    <property type="entry name" value="Ntn_hydrolases_N"/>
</dbReference>
<keyword evidence="6 8" id="KW-0315">Glutamine amidotransferase</keyword>
<dbReference type="CDD" id="cd00712">
    <property type="entry name" value="AsnB"/>
    <property type="match status" value="1"/>
</dbReference>
<dbReference type="OrthoDB" id="9763290at2"/>
<dbReference type="PANTHER" id="PTHR43284:SF1">
    <property type="entry name" value="ASPARAGINE SYNTHETASE"/>
    <property type="match status" value="1"/>
</dbReference>
<dbReference type="SUPFAM" id="SSF56235">
    <property type="entry name" value="N-terminal nucleophile aminohydrolases (Ntn hydrolases)"/>
    <property type="match status" value="1"/>
</dbReference>
<evidence type="ECO:0000256" key="2">
    <source>
        <dbReference type="ARBA" id="ARBA00005752"/>
    </source>
</evidence>
<dbReference type="Gene3D" id="3.60.20.10">
    <property type="entry name" value="Glutamine Phosphoribosylpyrophosphate, subunit 1, domain 1"/>
    <property type="match status" value="1"/>
</dbReference>
<comment type="similarity">
    <text evidence="2">Belongs to the asparagine synthetase family.</text>
</comment>
<keyword evidence="12" id="KW-0436">Ligase</keyword>
<proteinExistence type="inferred from homology"/>
<dbReference type="Proteomes" id="UP000007519">
    <property type="component" value="Chromosome"/>
</dbReference>
<keyword evidence="4 9" id="KW-0547">Nucleotide-binding</keyword>
<evidence type="ECO:0000256" key="5">
    <source>
        <dbReference type="ARBA" id="ARBA00022840"/>
    </source>
</evidence>
<evidence type="ECO:0000256" key="7">
    <source>
        <dbReference type="ARBA" id="ARBA00048741"/>
    </source>
</evidence>